<organism evidence="2 3">
    <name type="scientific">Ataeniobius toweri</name>
    <dbReference type="NCBI Taxonomy" id="208326"/>
    <lineage>
        <taxon>Eukaryota</taxon>
        <taxon>Metazoa</taxon>
        <taxon>Chordata</taxon>
        <taxon>Craniata</taxon>
        <taxon>Vertebrata</taxon>
        <taxon>Euteleostomi</taxon>
        <taxon>Actinopterygii</taxon>
        <taxon>Neopterygii</taxon>
        <taxon>Teleostei</taxon>
        <taxon>Neoteleostei</taxon>
        <taxon>Acanthomorphata</taxon>
        <taxon>Ovalentaria</taxon>
        <taxon>Atherinomorphae</taxon>
        <taxon>Cyprinodontiformes</taxon>
        <taxon>Goodeidae</taxon>
        <taxon>Ataeniobius</taxon>
    </lineage>
</organism>
<gene>
    <name evidence="2" type="ORF">ATANTOWER_002420</name>
</gene>
<evidence type="ECO:0000259" key="1">
    <source>
        <dbReference type="Pfam" id="PF24764"/>
    </source>
</evidence>
<dbReference type="Proteomes" id="UP001345963">
    <property type="component" value="Unassembled WGS sequence"/>
</dbReference>
<name>A0ABU7BWX2_9TELE</name>
<feature type="domain" description="Integrase core" evidence="1">
    <location>
        <begin position="7"/>
        <end position="73"/>
    </location>
</feature>
<proteinExistence type="predicted"/>
<dbReference type="PANTHER" id="PTHR46791:SF11">
    <property type="entry name" value="INTEGRASE CATALYTIC DOMAIN-CONTAINING PROTEIN"/>
    <property type="match status" value="1"/>
</dbReference>
<evidence type="ECO:0000313" key="2">
    <source>
        <dbReference type="EMBL" id="MED6254951.1"/>
    </source>
</evidence>
<accession>A0ABU7BWX2</accession>
<dbReference type="PANTHER" id="PTHR46791">
    <property type="entry name" value="EXPRESSED PROTEIN"/>
    <property type="match status" value="1"/>
</dbReference>
<reference evidence="2 3" key="1">
    <citation type="submission" date="2021-07" db="EMBL/GenBank/DDBJ databases">
        <authorList>
            <person name="Palmer J.M."/>
        </authorList>
    </citation>
    <scope>NUCLEOTIDE SEQUENCE [LARGE SCALE GENOMIC DNA]</scope>
    <source>
        <strain evidence="2 3">AT_MEX2019</strain>
        <tissue evidence="2">Muscle</tissue>
    </source>
</reference>
<dbReference type="Pfam" id="PF24764">
    <property type="entry name" value="rva_4"/>
    <property type="match status" value="1"/>
</dbReference>
<protein>
    <recommendedName>
        <fullName evidence="1">Integrase core domain-containing protein</fullName>
    </recommendedName>
</protein>
<evidence type="ECO:0000313" key="3">
    <source>
        <dbReference type="Proteomes" id="UP001345963"/>
    </source>
</evidence>
<dbReference type="InterPro" id="IPR058913">
    <property type="entry name" value="Integrase_dom_put"/>
</dbReference>
<sequence length="83" mass="9767">MATPGKDQGVENMDIARHTFPVRVTDRGSFMYGKSAHNQRIERLWRDIRTCVTSKYYNELHLREMDHLFDVSSCNEAQSYELL</sequence>
<dbReference type="EMBL" id="JAHUTI010070088">
    <property type="protein sequence ID" value="MED6254951.1"/>
    <property type="molecule type" value="Genomic_DNA"/>
</dbReference>
<keyword evidence="3" id="KW-1185">Reference proteome</keyword>
<comment type="caution">
    <text evidence="2">The sequence shown here is derived from an EMBL/GenBank/DDBJ whole genome shotgun (WGS) entry which is preliminary data.</text>
</comment>